<evidence type="ECO:0000313" key="8">
    <source>
        <dbReference type="EMBL" id="SUQ12730.1"/>
    </source>
</evidence>
<keyword evidence="9" id="KW-1185">Reference proteome</keyword>
<dbReference type="EMBL" id="UHJJ01000001">
    <property type="protein sequence ID" value="SUQ12730.1"/>
    <property type="molecule type" value="Genomic_DNA"/>
</dbReference>
<dbReference type="InterPro" id="IPR010809">
    <property type="entry name" value="FliD_C"/>
</dbReference>
<comment type="subcellular location">
    <subcellularLocation>
        <location evidence="5">Secreted</location>
    </subcellularLocation>
    <subcellularLocation>
        <location evidence="5">Bacterial flagellum</location>
    </subcellularLocation>
</comment>
<protein>
    <recommendedName>
        <fullName evidence="5">Flagellar hook-associated protein 2</fullName>
        <shortName evidence="5">HAP2</shortName>
    </recommendedName>
    <alternativeName>
        <fullName evidence="5">Flagellar cap protein</fullName>
    </alternativeName>
</protein>
<evidence type="ECO:0000256" key="3">
    <source>
        <dbReference type="ARBA" id="ARBA00023054"/>
    </source>
</evidence>
<dbReference type="PANTHER" id="PTHR30288:SF0">
    <property type="entry name" value="FLAGELLAR HOOK-ASSOCIATED PROTEIN 2"/>
    <property type="match status" value="1"/>
</dbReference>
<reference evidence="9" key="1">
    <citation type="submission" date="2017-07" db="EMBL/GenBank/DDBJ databases">
        <authorList>
            <person name="Varghese N."/>
            <person name="Submissions S."/>
        </authorList>
    </citation>
    <scope>NUCLEOTIDE SEQUENCE [LARGE SCALE GENOMIC DNA]</scope>
    <source>
        <strain evidence="9">NLAE-zl-C134</strain>
    </source>
</reference>
<keyword evidence="8" id="KW-0282">Flagellum</keyword>
<sequence>MASINGLSGTTSSGMNSANSIKGYGGLASGLDRDELIKNMTYATRSKIAAQKQKLQTFQWQQSSIQNITNKLYEFSNKYMSYSSPSNLSSSKLFSRNLITALGENSKYLSVSGSGVSADTISVLGVKSLAKNAQISSVTSASDQTLSTGSIAKGLNEMVDVDAVSGESLFLTYGTKSYTVTLSSSYDYSSVDKTVESMNKILSNVSIGSGRTLADVMQVEKDSVNGHVKFVNVDNENTGNSLQVSGSTGDLLADLGFEDAFTSNTAITKEGRTAGKEAQLTANVSTRAALSGKEISFAYNGTVKWIKLENYAEGSTLTNVQSDIQKKLDEAFGKNRIKVEFDPVGETSSTASLKFTTTIPGGGLDDSSTLAITAADRGILGNDSIFGIKSGESNRVNLSSKIADSGLMSGKGFTPTSTDMIIRNNGVEVDLSTLKDSKGNELSWDSSISDIINAINNTKELGITVSYQSNSDKFVIQSTEQGASGTIELSGELADVLFGAEIAGKEVKGQDAVIRVKYAGSDMETEVTRGSNTMSIDGMNITVKNTFGYDGTGNYIAGTEAVTFDAKVDVDATATVVKEMIDAYNEVVALIHGEVNQKPDRAYNPLTDEQKEEMSESQIEKWETEAKKGLLFNDTDMRGLADGLRFIIPNSLRAEFEKMGITVSTNYADNGKLVFNETEFKAALGKDPDAVKNAFTAAASKNEDGTTNSGGLMTSMKTVMDRYASMTGSTKGILVERAGSSYAPTSVLQNGIQKQIDDINDYIDRLKDKLAMEQDRYVSQFTALETLISQMNSQSSYLMSMFSS</sequence>
<keyword evidence="5" id="KW-0964">Secreted</keyword>
<dbReference type="Pfam" id="PF07195">
    <property type="entry name" value="FliD_C"/>
    <property type="match status" value="1"/>
</dbReference>
<dbReference type="GO" id="GO:0009424">
    <property type="term" value="C:bacterial-type flagellum hook"/>
    <property type="evidence" value="ECO:0007669"/>
    <property type="project" value="UniProtKB-UniRule"/>
</dbReference>
<dbReference type="InterPro" id="IPR040026">
    <property type="entry name" value="FliD"/>
</dbReference>
<dbReference type="GO" id="GO:0009421">
    <property type="term" value="C:bacterial-type flagellum filament cap"/>
    <property type="evidence" value="ECO:0007669"/>
    <property type="project" value="InterPro"/>
</dbReference>
<dbReference type="InterPro" id="IPR003481">
    <property type="entry name" value="FliD_N"/>
</dbReference>
<keyword evidence="3" id="KW-0175">Coiled coil</keyword>
<feature type="domain" description="Flagellar hook-associated protein 2 N-terminal" evidence="6">
    <location>
        <begin position="29"/>
        <end position="132"/>
    </location>
</feature>
<dbReference type="GO" id="GO:0007155">
    <property type="term" value="P:cell adhesion"/>
    <property type="evidence" value="ECO:0007669"/>
    <property type="project" value="InterPro"/>
</dbReference>
<evidence type="ECO:0000256" key="4">
    <source>
        <dbReference type="ARBA" id="ARBA00023143"/>
    </source>
</evidence>
<dbReference type="OrthoDB" id="9776025at2"/>
<evidence type="ECO:0000256" key="2">
    <source>
        <dbReference type="ARBA" id="ARBA00011255"/>
    </source>
</evidence>
<name>A0A316A4Q7_9FIRM</name>
<evidence type="ECO:0000256" key="1">
    <source>
        <dbReference type="ARBA" id="ARBA00009764"/>
    </source>
</evidence>
<evidence type="ECO:0000259" key="7">
    <source>
        <dbReference type="Pfam" id="PF07195"/>
    </source>
</evidence>
<keyword evidence="4 5" id="KW-0975">Bacterial flagellum</keyword>
<keyword evidence="8" id="KW-0969">Cilium</keyword>
<dbReference type="PANTHER" id="PTHR30288">
    <property type="entry name" value="FLAGELLAR CAP/ASSEMBLY PROTEIN FLID"/>
    <property type="match status" value="1"/>
</dbReference>
<accession>A0A316A4Q7</accession>
<comment type="function">
    <text evidence="5">Required for morphogenesis and for the elongation of the flagellar filament by facilitating polymerization of the flagellin monomers at the tip of growing filament. Forms a capping structure, which prevents flagellin subunits (transported through the central channel of the flagellum) from leaking out without polymerization at the distal end.</text>
</comment>
<dbReference type="RefSeq" id="WP_109708728.1">
    <property type="nucleotide sequence ID" value="NZ_QGDS01000001.1"/>
</dbReference>
<feature type="domain" description="Flagellar hook-associated protein 2 C-terminal" evidence="7">
    <location>
        <begin position="509"/>
        <end position="793"/>
    </location>
</feature>
<dbReference type="Pfam" id="PF02465">
    <property type="entry name" value="FliD_N"/>
    <property type="match status" value="1"/>
</dbReference>
<proteinExistence type="inferred from homology"/>
<comment type="subunit">
    <text evidence="2 5">Homopentamer.</text>
</comment>
<gene>
    <name evidence="8" type="ORF">SAMN05216529_101627</name>
</gene>
<dbReference type="Proteomes" id="UP000254051">
    <property type="component" value="Unassembled WGS sequence"/>
</dbReference>
<comment type="similarity">
    <text evidence="1 5">Belongs to the FliD family.</text>
</comment>
<dbReference type="GO" id="GO:0071973">
    <property type="term" value="P:bacterial-type flagellum-dependent cell motility"/>
    <property type="evidence" value="ECO:0007669"/>
    <property type="project" value="TreeGrafter"/>
</dbReference>
<evidence type="ECO:0000256" key="5">
    <source>
        <dbReference type="RuleBase" id="RU362066"/>
    </source>
</evidence>
<dbReference type="AlphaFoldDB" id="A0A316A4Q7"/>
<keyword evidence="8" id="KW-0966">Cell projection</keyword>
<evidence type="ECO:0000313" key="9">
    <source>
        <dbReference type="Proteomes" id="UP000254051"/>
    </source>
</evidence>
<dbReference type="GO" id="GO:0005576">
    <property type="term" value="C:extracellular region"/>
    <property type="evidence" value="ECO:0007669"/>
    <property type="project" value="UniProtKB-SubCell"/>
</dbReference>
<organism evidence="8 9">
    <name type="scientific">Faecalicatena contorta</name>
    <dbReference type="NCBI Taxonomy" id="39482"/>
    <lineage>
        <taxon>Bacteria</taxon>
        <taxon>Bacillati</taxon>
        <taxon>Bacillota</taxon>
        <taxon>Clostridia</taxon>
        <taxon>Lachnospirales</taxon>
        <taxon>Lachnospiraceae</taxon>
        <taxon>Faecalicatena</taxon>
    </lineage>
</organism>
<evidence type="ECO:0000259" key="6">
    <source>
        <dbReference type="Pfam" id="PF02465"/>
    </source>
</evidence>